<dbReference type="AlphaFoldDB" id="A0A151IB13"/>
<evidence type="ECO:0000259" key="1">
    <source>
        <dbReference type="Pfam" id="PF12017"/>
    </source>
</evidence>
<dbReference type="Pfam" id="PF12017">
    <property type="entry name" value="Tnp_P_element"/>
    <property type="match status" value="1"/>
</dbReference>
<proteinExistence type="predicted"/>
<accession>A0A151IB13</accession>
<name>A0A151IB13_9HYME</name>
<evidence type="ECO:0000313" key="2">
    <source>
        <dbReference type="EMBL" id="KYM96837.1"/>
    </source>
</evidence>
<dbReference type="STRING" id="456900.A0A151IB13"/>
<protein>
    <recommendedName>
        <fullName evidence="1">THAP9-like helix-turn-helix domain-containing protein</fullName>
    </recommendedName>
</protein>
<feature type="domain" description="THAP9-like helix-turn-helix" evidence="1">
    <location>
        <begin position="27"/>
        <end position="92"/>
    </location>
</feature>
<reference evidence="2 3" key="1">
    <citation type="submission" date="2016-03" db="EMBL/GenBank/DDBJ databases">
        <title>Cyphomyrmex costatus WGS genome.</title>
        <authorList>
            <person name="Nygaard S."/>
            <person name="Hu H."/>
            <person name="Boomsma J."/>
            <person name="Zhang G."/>
        </authorList>
    </citation>
    <scope>NUCLEOTIDE SEQUENCE [LARGE SCALE GENOMIC DNA]</scope>
    <source>
        <strain evidence="2">MS0001</strain>
        <tissue evidence="2">Whole body</tissue>
    </source>
</reference>
<organism evidence="2 3">
    <name type="scientific">Cyphomyrmex costatus</name>
    <dbReference type="NCBI Taxonomy" id="456900"/>
    <lineage>
        <taxon>Eukaryota</taxon>
        <taxon>Metazoa</taxon>
        <taxon>Ecdysozoa</taxon>
        <taxon>Arthropoda</taxon>
        <taxon>Hexapoda</taxon>
        <taxon>Insecta</taxon>
        <taxon>Pterygota</taxon>
        <taxon>Neoptera</taxon>
        <taxon>Endopterygota</taxon>
        <taxon>Hymenoptera</taxon>
        <taxon>Apocrita</taxon>
        <taxon>Aculeata</taxon>
        <taxon>Formicoidea</taxon>
        <taxon>Formicidae</taxon>
        <taxon>Myrmicinae</taxon>
        <taxon>Cyphomyrmex</taxon>
    </lineage>
</organism>
<feature type="non-terminal residue" evidence="2">
    <location>
        <position position="1"/>
    </location>
</feature>
<keyword evidence="3" id="KW-1185">Reference proteome</keyword>
<dbReference type="EMBL" id="KQ978137">
    <property type="protein sequence ID" value="KYM96837.1"/>
    <property type="molecule type" value="Genomic_DNA"/>
</dbReference>
<gene>
    <name evidence="2" type="ORF">ALC62_12488</name>
</gene>
<evidence type="ECO:0000313" key="3">
    <source>
        <dbReference type="Proteomes" id="UP000078542"/>
    </source>
</evidence>
<dbReference type="Proteomes" id="UP000078542">
    <property type="component" value="Unassembled WGS sequence"/>
</dbReference>
<dbReference type="InterPro" id="IPR021896">
    <property type="entry name" value="THAP9-like_HTH"/>
</dbReference>
<sequence length="92" mass="10924">LKSKLLVRKTNRKDQKIQTLSNLLQVLKPKNLIKRSTYNILEQEFSNTMLPIMENELSNKGKSMHARRYSDTVKKFAVTLYYHSPKAYKYCR</sequence>